<protein>
    <submittedName>
        <fullName evidence="2">Uncharacterized protein</fullName>
    </submittedName>
</protein>
<evidence type="ECO:0000256" key="1">
    <source>
        <dbReference type="SAM" id="MobiDB-lite"/>
    </source>
</evidence>
<reference evidence="2" key="1">
    <citation type="submission" date="2019-01" db="EMBL/GenBank/DDBJ databases">
        <title>Draft genome sequences of three monokaryotic isolates of the white-rot basidiomycete fungus Dichomitus squalens.</title>
        <authorList>
            <consortium name="DOE Joint Genome Institute"/>
            <person name="Lopez S.C."/>
            <person name="Andreopoulos B."/>
            <person name="Pangilinan J."/>
            <person name="Lipzen A."/>
            <person name="Riley R."/>
            <person name="Ahrendt S."/>
            <person name="Ng V."/>
            <person name="Barry K."/>
            <person name="Daum C."/>
            <person name="Grigoriev I.V."/>
            <person name="Hilden K.S."/>
            <person name="Makela M.R."/>
            <person name="de Vries R.P."/>
        </authorList>
    </citation>
    <scope>NUCLEOTIDE SEQUENCE [LARGE SCALE GENOMIC DNA]</scope>
    <source>
        <strain evidence="2">OM18370.1</strain>
    </source>
</reference>
<evidence type="ECO:0000313" key="2">
    <source>
        <dbReference type="EMBL" id="TBU24845.1"/>
    </source>
</evidence>
<sequence>MSSAALFGQTSARLVPDPGASPKRVGSVSLKRRTIASLTFFVHLTPASRPSKCLKHDHLISYHHRHWASTVSHHQSLLY</sequence>
<dbReference type="AlphaFoldDB" id="A0A4Q9MC72"/>
<feature type="compositionally biased region" description="Polar residues" evidence="1">
    <location>
        <begin position="1"/>
        <end position="12"/>
    </location>
</feature>
<accession>A0A4Q9MC72</accession>
<dbReference type="EMBL" id="ML143471">
    <property type="protein sequence ID" value="TBU24845.1"/>
    <property type="molecule type" value="Genomic_DNA"/>
</dbReference>
<feature type="region of interest" description="Disordered" evidence="1">
    <location>
        <begin position="1"/>
        <end position="26"/>
    </location>
</feature>
<proteinExistence type="predicted"/>
<dbReference type="Proteomes" id="UP000292957">
    <property type="component" value="Unassembled WGS sequence"/>
</dbReference>
<organism evidence="2">
    <name type="scientific">Dichomitus squalens</name>
    <dbReference type="NCBI Taxonomy" id="114155"/>
    <lineage>
        <taxon>Eukaryota</taxon>
        <taxon>Fungi</taxon>
        <taxon>Dikarya</taxon>
        <taxon>Basidiomycota</taxon>
        <taxon>Agaricomycotina</taxon>
        <taxon>Agaricomycetes</taxon>
        <taxon>Polyporales</taxon>
        <taxon>Polyporaceae</taxon>
        <taxon>Dichomitus</taxon>
    </lineage>
</organism>
<name>A0A4Q9MC72_9APHY</name>
<gene>
    <name evidence="2" type="ORF">BD311DRAFT_765658</name>
</gene>